<protein>
    <submittedName>
        <fullName evidence="3">Uncharacterized protein</fullName>
    </submittedName>
</protein>
<evidence type="ECO:0000313" key="4">
    <source>
        <dbReference type="Proteomes" id="UP000651475"/>
    </source>
</evidence>
<comment type="caution">
    <text evidence="3">The sequence shown here is derived from an EMBL/GenBank/DDBJ whole genome shotgun (WGS) entry which is preliminary data.</text>
</comment>
<reference evidence="3 4" key="1">
    <citation type="submission" date="2020-08" db="EMBL/GenBank/DDBJ databases">
        <title>Genome public.</title>
        <authorList>
            <person name="Liu C."/>
            <person name="Sun Q."/>
        </authorList>
    </citation>
    <scope>NUCLEOTIDE SEQUENCE [LARGE SCALE GENOMIC DNA]</scope>
    <source>
        <strain evidence="3 4">NSJ-79</strain>
    </source>
</reference>
<evidence type="ECO:0000313" key="3">
    <source>
        <dbReference type="EMBL" id="MBC5634910.1"/>
    </source>
</evidence>
<feature type="transmembrane region" description="Helical" evidence="2">
    <location>
        <begin position="16"/>
        <end position="34"/>
    </location>
</feature>
<accession>A0ABR7DV04</accession>
<sequence length="76" mass="8782">MVTLFGSLFLEGKKRLFLFICRFIAVKTVFIALMRDFVAMKTVVITDYHGPHGNDDRLHGEKLRTSREKGWKNPLA</sequence>
<keyword evidence="2" id="KW-0472">Membrane</keyword>
<feature type="region of interest" description="Disordered" evidence="1">
    <location>
        <begin position="49"/>
        <end position="76"/>
    </location>
</feature>
<proteinExistence type="predicted"/>
<dbReference type="EMBL" id="JACOOJ010000056">
    <property type="protein sequence ID" value="MBC5634910.1"/>
    <property type="molecule type" value="Genomic_DNA"/>
</dbReference>
<keyword evidence="2" id="KW-1133">Transmembrane helix</keyword>
<name>A0ABR7DV04_9BACT</name>
<evidence type="ECO:0000256" key="2">
    <source>
        <dbReference type="SAM" id="Phobius"/>
    </source>
</evidence>
<keyword evidence="4" id="KW-1185">Reference proteome</keyword>
<organism evidence="3 4">
    <name type="scientific">Parabacteroides hominis</name>
    <dbReference type="NCBI Taxonomy" id="2763057"/>
    <lineage>
        <taxon>Bacteria</taxon>
        <taxon>Pseudomonadati</taxon>
        <taxon>Bacteroidota</taxon>
        <taxon>Bacteroidia</taxon>
        <taxon>Bacteroidales</taxon>
        <taxon>Tannerellaceae</taxon>
        <taxon>Parabacteroides</taxon>
    </lineage>
</organism>
<keyword evidence="2" id="KW-0812">Transmembrane</keyword>
<dbReference type="RefSeq" id="WP_186931476.1">
    <property type="nucleotide sequence ID" value="NZ_JACOOJ010000056.1"/>
</dbReference>
<dbReference type="Proteomes" id="UP000651475">
    <property type="component" value="Unassembled WGS sequence"/>
</dbReference>
<evidence type="ECO:0000256" key="1">
    <source>
        <dbReference type="SAM" id="MobiDB-lite"/>
    </source>
</evidence>
<gene>
    <name evidence="3" type="ORF">H8S65_19400</name>
</gene>